<dbReference type="Proteomes" id="UP000279227">
    <property type="component" value="Chromosome"/>
</dbReference>
<dbReference type="EMBL" id="LR134289">
    <property type="protein sequence ID" value="VEE07800.1"/>
    <property type="molecule type" value="Genomic_DNA"/>
</dbReference>
<evidence type="ECO:0000313" key="2">
    <source>
        <dbReference type="Proteomes" id="UP000279227"/>
    </source>
</evidence>
<organism evidence="1 2">
    <name type="scientific">Chryseobacterium gleum</name>
    <name type="common">Flavobacterium gleum</name>
    <dbReference type="NCBI Taxonomy" id="250"/>
    <lineage>
        <taxon>Bacteria</taxon>
        <taxon>Pseudomonadati</taxon>
        <taxon>Bacteroidota</taxon>
        <taxon>Flavobacteriia</taxon>
        <taxon>Flavobacteriales</taxon>
        <taxon>Weeksellaceae</taxon>
        <taxon>Chryseobacterium group</taxon>
        <taxon>Chryseobacterium</taxon>
    </lineage>
</organism>
<name>A0A3S4M0W6_CHRGE</name>
<proteinExistence type="predicted"/>
<protein>
    <submittedName>
        <fullName evidence="1">Uncharacterized protein</fullName>
    </submittedName>
</protein>
<dbReference type="KEGG" id="cgle:NCTC11432_02329"/>
<evidence type="ECO:0000313" key="1">
    <source>
        <dbReference type="EMBL" id="VEE07800.1"/>
    </source>
</evidence>
<dbReference type="AlphaFoldDB" id="A0A3S4M0W6"/>
<accession>A0A3S4M0W6</accession>
<gene>
    <name evidence="1" type="ORF">NCTC11432_02329</name>
</gene>
<sequence>MFMKSNNFIYDTAKLTDKNHTIKALYKADIYL</sequence>
<reference evidence="1 2" key="1">
    <citation type="submission" date="2018-12" db="EMBL/GenBank/DDBJ databases">
        <authorList>
            <consortium name="Pathogen Informatics"/>
        </authorList>
    </citation>
    <scope>NUCLEOTIDE SEQUENCE [LARGE SCALE GENOMIC DNA]</scope>
    <source>
        <strain evidence="1 2">NCTC11432</strain>
    </source>
</reference>